<evidence type="ECO:0000313" key="3">
    <source>
        <dbReference type="Proteomes" id="UP000199289"/>
    </source>
</evidence>
<dbReference type="Proteomes" id="UP000199289">
    <property type="component" value="Unassembled WGS sequence"/>
</dbReference>
<sequence>MKPPYGARRPRSLLKPISYSMPMSSKEESLASKGKWREWFLLDGSRVVVAGITALVLFVFVASLSLSGLSPFVSKQPIYYVYGGLISGNLTVITVVVSISQLLLSRELGTPDELESQMEGVIDYRTDVEDAAGRIAPVEPLGFLQLVVENTRKAAQELGGLSIAETNDQVYGEVDAAVSRVTEQLDQTDGLLQESDASTFHVLSATLTTNYARDINHLRRIKSKHGDSLPGHVKEAIDRLIDDLQRIDVARQYFKSIYLQQQLAELSRRLFYVGLPSVTVVASGLFLFTASSGASVPSFVVPLLVPAVVTVGLIPLSVLFAYILRIATVTKRTAATIPFTTPEQEQ</sequence>
<proteinExistence type="predicted"/>
<evidence type="ECO:0000313" key="2">
    <source>
        <dbReference type="EMBL" id="SDQ47043.1"/>
    </source>
</evidence>
<keyword evidence="1" id="KW-1133">Transmembrane helix</keyword>
<evidence type="ECO:0008006" key="4">
    <source>
        <dbReference type="Google" id="ProtNLM"/>
    </source>
</evidence>
<dbReference type="Pfam" id="PF25927">
    <property type="entry name" value="DUF7972"/>
    <property type="match status" value="1"/>
</dbReference>
<organism evidence="2 3">
    <name type="scientific">Halopelagius longus</name>
    <dbReference type="NCBI Taxonomy" id="1236180"/>
    <lineage>
        <taxon>Archaea</taxon>
        <taxon>Methanobacteriati</taxon>
        <taxon>Methanobacteriota</taxon>
        <taxon>Stenosarchaea group</taxon>
        <taxon>Halobacteria</taxon>
        <taxon>Halobacteriales</taxon>
        <taxon>Haloferacaceae</taxon>
    </lineage>
</organism>
<gene>
    <name evidence="2" type="ORF">SAMN05216278_1642</name>
</gene>
<keyword evidence="1" id="KW-0472">Membrane</keyword>
<accession>A0A1H1B573</accession>
<dbReference type="InterPro" id="IPR058278">
    <property type="entry name" value="DUF7972"/>
</dbReference>
<feature type="transmembrane region" description="Helical" evidence="1">
    <location>
        <begin position="270"/>
        <end position="291"/>
    </location>
</feature>
<feature type="transmembrane region" description="Helical" evidence="1">
    <location>
        <begin position="78"/>
        <end position="104"/>
    </location>
</feature>
<feature type="transmembrane region" description="Helical" evidence="1">
    <location>
        <begin position="47"/>
        <end position="66"/>
    </location>
</feature>
<evidence type="ECO:0000256" key="1">
    <source>
        <dbReference type="SAM" id="Phobius"/>
    </source>
</evidence>
<reference evidence="3" key="1">
    <citation type="submission" date="2016-10" db="EMBL/GenBank/DDBJ databases">
        <authorList>
            <person name="Varghese N."/>
            <person name="Submissions S."/>
        </authorList>
    </citation>
    <scope>NUCLEOTIDE SEQUENCE [LARGE SCALE GENOMIC DNA]</scope>
    <source>
        <strain evidence="3">CGMCC 1.12397</strain>
    </source>
</reference>
<protein>
    <recommendedName>
        <fullName evidence="4">DUF4239 domain-containing protein</fullName>
    </recommendedName>
</protein>
<dbReference type="AlphaFoldDB" id="A0A1H1B573"/>
<dbReference type="EMBL" id="FNKQ01000002">
    <property type="protein sequence ID" value="SDQ47043.1"/>
    <property type="molecule type" value="Genomic_DNA"/>
</dbReference>
<feature type="transmembrane region" description="Helical" evidence="1">
    <location>
        <begin position="303"/>
        <end position="324"/>
    </location>
</feature>
<keyword evidence="1" id="KW-0812">Transmembrane</keyword>
<name>A0A1H1B573_9EURY</name>